<dbReference type="SUPFAM" id="SSF48452">
    <property type="entry name" value="TPR-like"/>
    <property type="match status" value="1"/>
</dbReference>
<keyword evidence="4" id="KW-0802">TPR repeat</keyword>
<evidence type="ECO:0000313" key="6">
    <source>
        <dbReference type="EMBL" id="KAH6600106.1"/>
    </source>
</evidence>
<reference evidence="6 7" key="1">
    <citation type="submission" date="2021-02" db="EMBL/GenBank/DDBJ databases">
        <title>Variation within the Batrachochytrium salamandrivorans European outbreak.</title>
        <authorList>
            <person name="Kelly M."/>
            <person name="Pasmans F."/>
            <person name="Shea T.P."/>
            <person name="Munoz J.F."/>
            <person name="Carranza S."/>
            <person name="Cuomo C.A."/>
            <person name="Martel A."/>
        </authorList>
    </citation>
    <scope>NUCLEOTIDE SEQUENCE [LARGE SCALE GENOMIC DNA]</scope>
    <source>
        <strain evidence="6 7">AMFP18/2</strain>
    </source>
</reference>
<proteinExistence type="predicted"/>
<organism evidence="6 7">
    <name type="scientific">Batrachochytrium salamandrivorans</name>
    <dbReference type="NCBI Taxonomy" id="1357716"/>
    <lineage>
        <taxon>Eukaryota</taxon>
        <taxon>Fungi</taxon>
        <taxon>Fungi incertae sedis</taxon>
        <taxon>Chytridiomycota</taxon>
        <taxon>Chytridiomycota incertae sedis</taxon>
        <taxon>Chytridiomycetes</taxon>
        <taxon>Rhizophydiales</taxon>
        <taxon>Rhizophydiales incertae sedis</taxon>
        <taxon>Batrachochytrium</taxon>
    </lineage>
</organism>
<evidence type="ECO:0008006" key="8">
    <source>
        <dbReference type="Google" id="ProtNLM"/>
    </source>
</evidence>
<evidence type="ECO:0000256" key="2">
    <source>
        <dbReference type="ARBA" id="ARBA00022490"/>
    </source>
</evidence>
<evidence type="ECO:0000256" key="5">
    <source>
        <dbReference type="SAM" id="MobiDB-lite"/>
    </source>
</evidence>
<keyword evidence="3" id="KW-0677">Repeat</keyword>
<dbReference type="EMBL" id="JAFCIX010000048">
    <property type="protein sequence ID" value="KAH6600106.1"/>
    <property type="molecule type" value="Genomic_DNA"/>
</dbReference>
<sequence>MLCSQDLRRLASVVDPQSESQFLKQETLHETCDYNVEHLDYHYVSSCKDVDKLRMLLDVLKSGREGSYPALEEAILLRIETLHPHLKRITPLSAEQAAKVTSDVATELNEWAASIGVHDAKLSVSKTHPKNTLSNKDIDLDGNNSGIGLYGNDDSGSVGHHIAGYADTLPAIRGTTSLASTSITNSAMLHTERETRVDTPINAGIKPLLSSASKNPDRIRSSDYRAWDKFDVKSELARVDEQMPPQKRTSTDTPSAHAIPSTCIKSSAVLPSHARSTTQDDSPPRRTACEMDTSVSVYQATMEKFKGNECFKAGEFSEALEFYNRSLSLCVSVHALTNRAATYLKLHDYESAEMDATHAISLNDSEMMCKAYLRRAQARTKRAKYTEALSDFDIGVSLCDCAPHILKQLQLEREKCIEAYRNSYGDAAHVSDSGAGISVNAASFPNIGSLSIGSYSEPSNVGMMRDRVQPTCMIIEEISDDEDENTPLGAMDIPPAAEKTSSPKSVARNMNIVDVDDELEDADEYEALVFE</sequence>
<evidence type="ECO:0000256" key="1">
    <source>
        <dbReference type="ARBA" id="ARBA00004496"/>
    </source>
</evidence>
<comment type="subcellular location">
    <subcellularLocation>
        <location evidence="1">Cytoplasm</location>
    </subcellularLocation>
</comment>
<evidence type="ECO:0000256" key="4">
    <source>
        <dbReference type="ARBA" id="ARBA00022803"/>
    </source>
</evidence>
<feature type="region of interest" description="Disordered" evidence="5">
    <location>
        <begin position="483"/>
        <end position="509"/>
    </location>
</feature>
<gene>
    <name evidence="6" type="ORF">BASA50_002565</name>
</gene>
<dbReference type="InterPro" id="IPR051982">
    <property type="entry name" value="CiliaryAsmbly_MitoImport"/>
</dbReference>
<dbReference type="Gene3D" id="1.25.40.10">
    <property type="entry name" value="Tetratricopeptide repeat domain"/>
    <property type="match status" value="1"/>
</dbReference>
<dbReference type="SMART" id="SM00028">
    <property type="entry name" value="TPR"/>
    <property type="match status" value="3"/>
</dbReference>
<name>A0ABQ8FP07_9FUNG</name>
<dbReference type="PANTHER" id="PTHR45984:SF1">
    <property type="entry name" value="SPAG1 AXONEMAL DYNEIN ASSEMBLY FACTOR"/>
    <property type="match status" value="1"/>
</dbReference>
<feature type="region of interest" description="Disordered" evidence="5">
    <location>
        <begin position="238"/>
        <end position="258"/>
    </location>
</feature>
<accession>A0ABQ8FP07</accession>
<dbReference type="Proteomes" id="UP001648503">
    <property type="component" value="Unassembled WGS sequence"/>
</dbReference>
<protein>
    <recommendedName>
        <fullName evidence="8">RNA-polymerase II-associated protein 3-like C-terminal domain-containing protein</fullName>
    </recommendedName>
</protein>
<keyword evidence="7" id="KW-1185">Reference proteome</keyword>
<evidence type="ECO:0000256" key="3">
    <source>
        <dbReference type="ARBA" id="ARBA00022737"/>
    </source>
</evidence>
<keyword evidence="2" id="KW-0963">Cytoplasm</keyword>
<dbReference type="InterPro" id="IPR011990">
    <property type="entry name" value="TPR-like_helical_dom_sf"/>
</dbReference>
<dbReference type="InterPro" id="IPR019734">
    <property type="entry name" value="TPR_rpt"/>
</dbReference>
<comment type="caution">
    <text evidence="6">The sequence shown here is derived from an EMBL/GenBank/DDBJ whole genome shotgun (WGS) entry which is preliminary data.</text>
</comment>
<dbReference type="PANTHER" id="PTHR45984">
    <property type="entry name" value="RNA (RNA) POLYMERASE II ASSOCIATED PROTEIN HOMOLOG"/>
    <property type="match status" value="1"/>
</dbReference>
<evidence type="ECO:0000313" key="7">
    <source>
        <dbReference type="Proteomes" id="UP001648503"/>
    </source>
</evidence>